<dbReference type="AlphaFoldDB" id="A0AAW0H4S5"/>
<accession>A0AAW0H4S5</accession>
<name>A0AAW0H4S5_MYOGA</name>
<protein>
    <submittedName>
        <fullName evidence="1">Uncharacterized protein</fullName>
    </submittedName>
</protein>
<evidence type="ECO:0000313" key="2">
    <source>
        <dbReference type="Proteomes" id="UP001488838"/>
    </source>
</evidence>
<evidence type="ECO:0000313" key="1">
    <source>
        <dbReference type="EMBL" id="KAK7796696.1"/>
    </source>
</evidence>
<gene>
    <name evidence="1" type="ORF">U0070_019303</name>
</gene>
<keyword evidence="2" id="KW-1185">Reference proteome</keyword>
<dbReference type="EMBL" id="JBBHLL010001059">
    <property type="protein sequence ID" value="KAK7796696.1"/>
    <property type="molecule type" value="Genomic_DNA"/>
</dbReference>
<comment type="caution">
    <text evidence="1">The sequence shown here is derived from an EMBL/GenBank/DDBJ whole genome shotgun (WGS) entry which is preliminary data.</text>
</comment>
<sequence length="174" mass="19947">MYDNCAFCMEPNIFLDDNTKHVLRMEPRTLGMGGSKVNNGDKYRCLSVTMCQWHSGLGNQKAYKSSLYINDIKDQKTNAKYHILLETVGMRNLCTPSLVQEGEHPNRLDPKNPVYAEETSPSAIVNGFSERPRASHIQRIWPHSENLIILTSLLTKFNFFFLKTKKIKTNKPKP</sequence>
<reference evidence="1 2" key="1">
    <citation type="journal article" date="2023" name="bioRxiv">
        <title>Conserved and derived expression patterns and positive selection on dental genes reveal complex evolutionary context of ever-growing rodent molars.</title>
        <authorList>
            <person name="Calamari Z.T."/>
            <person name="Song A."/>
            <person name="Cohen E."/>
            <person name="Akter M."/>
            <person name="Roy R.D."/>
            <person name="Hallikas O."/>
            <person name="Christensen M.M."/>
            <person name="Li P."/>
            <person name="Marangoni P."/>
            <person name="Jernvall J."/>
            <person name="Klein O.D."/>
        </authorList>
    </citation>
    <scope>NUCLEOTIDE SEQUENCE [LARGE SCALE GENOMIC DNA]</scope>
    <source>
        <strain evidence="1">V071</strain>
    </source>
</reference>
<dbReference type="Proteomes" id="UP001488838">
    <property type="component" value="Unassembled WGS sequence"/>
</dbReference>
<organism evidence="1 2">
    <name type="scientific">Myodes glareolus</name>
    <name type="common">Bank vole</name>
    <name type="synonym">Clethrionomys glareolus</name>
    <dbReference type="NCBI Taxonomy" id="447135"/>
    <lineage>
        <taxon>Eukaryota</taxon>
        <taxon>Metazoa</taxon>
        <taxon>Chordata</taxon>
        <taxon>Craniata</taxon>
        <taxon>Vertebrata</taxon>
        <taxon>Euteleostomi</taxon>
        <taxon>Mammalia</taxon>
        <taxon>Eutheria</taxon>
        <taxon>Euarchontoglires</taxon>
        <taxon>Glires</taxon>
        <taxon>Rodentia</taxon>
        <taxon>Myomorpha</taxon>
        <taxon>Muroidea</taxon>
        <taxon>Cricetidae</taxon>
        <taxon>Arvicolinae</taxon>
        <taxon>Myodes</taxon>
    </lineage>
</organism>
<proteinExistence type="predicted"/>
<feature type="non-terminal residue" evidence="1">
    <location>
        <position position="174"/>
    </location>
</feature>